<dbReference type="Proteomes" id="UP001226691">
    <property type="component" value="Unassembled WGS sequence"/>
</dbReference>
<evidence type="ECO:0000256" key="5">
    <source>
        <dbReference type="ARBA" id="ARBA00023136"/>
    </source>
</evidence>
<keyword evidence="5 6" id="KW-0472">Membrane</keyword>
<evidence type="ECO:0000313" key="8">
    <source>
        <dbReference type="EMBL" id="MDQ1121725.1"/>
    </source>
</evidence>
<evidence type="ECO:0000256" key="3">
    <source>
        <dbReference type="ARBA" id="ARBA00022692"/>
    </source>
</evidence>
<reference evidence="8 9" key="1">
    <citation type="submission" date="2023-07" db="EMBL/GenBank/DDBJ databases">
        <title>Functional and genomic diversity of the sorghum phyllosphere microbiome.</title>
        <authorList>
            <person name="Shade A."/>
        </authorList>
    </citation>
    <scope>NUCLEOTIDE SEQUENCE [LARGE SCALE GENOMIC DNA]</scope>
    <source>
        <strain evidence="8 9">SORGH_AS_1207</strain>
    </source>
</reference>
<sequence>MTNPLLRSAMDFGLAVLCLTVAALTLVALTSLTRYRTSHFVTNLGWFVLIVFVPGGGAALWFIARRIAARREKEHQTASTLR</sequence>
<organism evidence="8 9">
    <name type="scientific">Microbacterium trichothecenolyticum</name>
    <name type="common">Aureobacterium trichothecenolyticum</name>
    <dbReference type="NCBI Taxonomy" id="69370"/>
    <lineage>
        <taxon>Bacteria</taxon>
        <taxon>Bacillati</taxon>
        <taxon>Actinomycetota</taxon>
        <taxon>Actinomycetes</taxon>
        <taxon>Micrococcales</taxon>
        <taxon>Microbacteriaceae</taxon>
        <taxon>Microbacterium</taxon>
    </lineage>
</organism>
<dbReference type="Pfam" id="PF13396">
    <property type="entry name" value="PLDc_N"/>
    <property type="match status" value="1"/>
</dbReference>
<proteinExistence type="predicted"/>
<evidence type="ECO:0000256" key="2">
    <source>
        <dbReference type="ARBA" id="ARBA00022475"/>
    </source>
</evidence>
<evidence type="ECO:0000256" key="6">
    <source>
        <dbReference type="SAM" id="Phobius"/>
    </source>
</evidence>
<evidence type="ECO:0000256" key="4">
    <source>
        <dbReference type="ARBA" id="ARBA00022989"/>
    </source>
</evidence>
<dbReference type="InterPro" id="IPR027379">
    <property type="entry name" value="CLS_N"/>
</dbReference>
<evidence type="ECO:0000313" key="9">
    <source>
        <dbReference type="Proteomes" id="UP001226691"/>
    </source>
</evidence>
<evidence type="ECO:0000256" key="1">
    <source>
        <dbReference type="ARBA" id="ARBA00004651"/>
    </source>
</evidence>
<dbReference type="RefSeq" id="WP_307479260.1">
    <property type="nucleotide sequence ID" value="NZ_JAUTBF010000001.1"/>
</dbReference>
<comment type="caution">
    <text evidence="8">The sequence shown here is derived from an EMBL/GenBank/DDBJ whole genome shotgun (WGS) entry which is preliminary data.</text>
</comment>
<dbReference type="EMBL" id="JAUTBF010000001">
    <property type="protein sequence ID" value="MDQ1121725.1"/>
    <property type="molecule type" value="Genomic_DNA"/>
</dbReference>
<protein>
    <recommendedName>
        <fullName evidence="7">Cardiolipin synthase N-terminal domain-containing protein</fullName>
    </recommendedName>
</protein>
<keyword evidence="2" id="KW-1003">Cell membrane</keyword>
<feature type="domain" description="Cardiolipin synthase N-terminal" evidence="7">
    <location>
        <begin position="23"/>
        <end position="66"/>
    </location>
</feature>
<accession>A0ABU0TQK8</accession>
<name>A0ABU0TQK8_MICTR</name>
<keyword evidence="4 6" id="KW-1133">Transmembrane helix</keyword>
<gene>
    <name evidence="8" type="ORF">QE412_000298</name>
</gene>
<keyword evidence="3 6" id="KW-0812">Transmembrane</keyword>
<comment type="subcellular location">
    <subcellularLocation>
        <location evidence="1">Cell membrane</location>
        <topology evidence="1">Multi-pass membrane protein</topology>
    </subcellularLocation>
</comment>
<feature type="transmembrane region" description="Helical" evidence="6">
    <location>
        <begin position="12"/>
        <end position="32"/>
    </location>
</feature>
<keyword evidence="9" id="KW-1185">Reference proteome</keyword>
<feature type="transmembrane region" description="Helical" evidence="6">
    <location>
        <begin position="44"/>
        <end position="64"/>
    </location>
</feature>
<evidence type="ECO:0000259" key="7">
    <source>
        <dbReference type="Pfam" id="PF13396"/>
    </source>
</evidence>